<evidence type="ECO:0000313" key="2">
    <source>
        <dbReference type="EMBL" id="KLN60894.1"/>
    </source>
</evidence>
<gene>
    <name evidence="2" type="ORF">WH96_10580</name>
</gene>
<comment type="caution">
    <text evidence="2">The sequence shown here is derived from an EMBL/GenBank/DDBJ whole genome shotgun (WGS) entry which is preliminary data.</text>
</comment>
<dbReference type="AlphaFoldDB" id="A0A0H2MEE9"/>
<dbReference type="SUPFAM" id="SSF110849">
    <property type="entry name" value="ParB/Sulfiredoxin"/>
    <property type="match status" value="1"/>
</dbReference>
<dbReference type="Pfam" id="PF02195">
    <property type="entry name" value="ParB_N"/>
    <property type="match status" value="1"/>
</dbReference>
<feature type="domain" description="ParB-like N-terminal" evidence="1">
    <location>
        <begin position="3"/>
        <end position="76"/>
    </location>
</feature>
<sequence length="82" mass="9543">MLKVHTLNIDEIYVPAGRRKEFDPEKLKITADKIMEETEQNPISVRQGKDRYVLLRGIHRLEARKALGETTIKGHILHAKQR</sequence>
<dbReference type="InterPro" id="IPR003115">
    <property type="entry name" value="ParB_N"/>
</dbReference>
<dbReference type="InterPro" id="IPR036086">
    <property type="entry name" value="ParB/Sulfiredoxin_sf"/>
</dbReference>
<dbReference type="EMBL" id="LAQL01000006">
    <property type="protein sequence ID" value="KLN60894.1"/>
    <property type="molecule type" value="Genomic_DNA"/>
</dbReference>
<name>A0A0H2MEE9_9PROT</name>
<dbReference type="RefSeq" id="WP_047764105.1">
    <property type="nucleotide sequence ID" value="NZ_LAQL01000006.1"/>
</dbReference>
<keyword evidence="3" id="KW-1185">Reference proteome</keyword>
<accession>A0A0H2MEE9</accession>
<organism evidence="2 3">
    <name type="scientific">Kiloniella spongiae</name>
    <dbReference type="NCBI Taxonomy" id="1489064"/>
    <lineage>
        <taxon>Bacteria</taxon>
        <taxon>Pseudomonadati</taxon>
        <taxon>Pseudomonadota</taxon>
        <taxon>Alphaproteobacteria</taxon>
        <taxon>Rhodospirillales</taxon>
        <taxon>Kiloniellaceae</taxon>
        <taxon>Kiloniella</taxon>
    </lineage>
</organism>
<proteinExistence type="predicted"/>
<protein>
    <recommendedName>
        <fullName evidence="1">ParB-like N-terminal domain-containing protein</fullName>
    </recommendedName>
</protein>
<dbReference type="Proteomes" id="UP000035444">
    <property type="component" value="Unassembled WGS sequence"/>
</dbReference>
<dbReference type="Gene3D" id="3.90.1530.10">
    <property type="entry name" value="Conserved hypothetical protein from pyrococcus furiosus pfu- 392566-001, ParB domain"/>
    <property type="match status" value="1"/>
</dbReference>
<dbReference type="OrthoDB" id="9816381at2"/>
<reference evidence="2 3" key="1">
    <citation type="submission" date="2015-03" db="EMBL/GenBank/DDBJ databases">
        <title>Genome Sequence of Kiloniella spongiae MEBiC09566, isolated from a marine sponge.</title>
        <authorList>
            <person name="Shao Z."/>
            <person name="Wang L."/>
            <person name="Li X."/>
        </authorList>
    </citation>
    <scope>NUCLEOTIDE SEQUENCE [LARGE SCALE GENOMIC DNA]</scope>
    <source>
        <strain evidence="2 3">MEBiC09566</strain>
    </source>
</reference>
<evidence type="ECO:0000313" key="3">
    <source>
        <dbReference type="Proteomes" id="UP000035444"/>
    </source>
</evidence>
<dbReference type="STRING" id="1489064.WH96_10580"/>
<evidence type="ECO:0000259" key="1">
    <source>
        <dbReference type="Pfam" id="PF02195"/>
    </source>
</evidence>